<dbReference type="InterPro" id="IPR001810">
    <property type="entry name" value="F-box_dom"/>
</dbReference>
<evidence type="ECO:0000313" key="2">
    <source>
        <dbReference type="EMBL" id="KAK1642212.1"/>
    </source>
</evidence>
<dbReference type="SUPFAM" id="SSF117281">
    <property type="entry name" value="Kelch motif"/>
    <property type="match status" value="1"/>
</dbReference>
<dbReference type="PANTHER" id="PTHR31111:SF133">
    <property type="entry name" value="OS07G0196600 PROTEIN"/>
    <property type="match status" value="1"/>
</dbReference>
<gene>
    <name evidence="2" type="ORF">QYE76_060017</name>
</gene>
<dbReference type="InterPro" id="IPR036047">
    <property type="entry name" value="F-box-like_dom_sf"/>
</dbReference>
<evidence type="ECO:0000313" key="3">
    <source>
        <dbReference type="Proteomes" id="UP001231189"/>
    </source>
</evidence>
<dbReference type="AlphaFoldDB" id="A0AAD8W615"/>
<comment type="caution">
    <text evidence="2">The sequence shown here is derived from an EMBL/GenBank/DDBJ whole genome shotgun (WGS) entry which is preliminary data.</text>
</comment>
<protein>
    <recommendedName>
        <fullName evidence="1">F-box domain-containing protein</fullName>
    </recommendedName>
</protein>
<dbReference type="SMART" id="SM00256">
    <property type="entry name" value="FBOX"/>
    <property type="match status" value="1"/>
</dbReference>
<proteinExistence type="predicted"/>
<name>A0AAD8W615_LOLMU</name>
<dbReference type="Proteomes" id="UP001231189">
    <property type="component" value="Unassembled WGS sequence"/>
</dbReference>
<dbReference type="EMBL" id="JAUUTY010000004">
    <property type="protein sequence ID" value="KAK1642212.1"/>
    <property type="molecule type" value="Genomic_DNA"/>
</dbReference>
<dbReference type="PANTHER" id="PTHR31111">
    <property type="entry name" value="BNAA05G37150D PROTEIN-RELATED"/>
    <property type="match status" value="1"/>
</dbReference>
<evidence type="ECO:0000259" key="1">
    <source>
        <dbReference type="SMART" id="SM00256"/>
    </source>
</evidence>
<dbReference type="SUPFAM" id="SSF81383">
    <property type="entry name" value="F-box domain"/>
    <property type="match status" value="1"/>
</dbReference>
<dbReference type="Gene3D" id="1.20.1280.50">
    <property type="match status" value="1"/>
</dbReference>
<accession>A0AAD8W615</accession>
<dbReference type="Pfam" id="PF00646">
    <property type="entry name" value="F-box"/>
    <property type="match status" value="1"/>
</dbReference>
<organism evidence="2 3">
    <name type="scientific">Lolium multiflorum</name>
    <name type="common">Italian ryegrass</name>
    <name type="synonym">Lolium perenne subsp. multiflorum</name>
    <dbReference type="NCBI Taxonomy" id="4521"/>
    <lineage>
        <taxon>Eukaryota</taxon>
        <taxon>Viridiplantae</taxon>
        <taxon>Streptophyta</taxon>
        <taxon>Embryophyta</taxon>
        <taxon>Tracheophyta</taxon>
        <taxon>Spermatophyta</taxon>
        <taxon>Magnoliopsida</taxon>
        <taxon>Liliopsida</taxon>
        <taxon>Poales</taxon>
        <taxon>Poaceae</taxon>
        <taxon>BOP clade</taxon>
        <taxon>Pooideae</taxon>
        <taxon>Poodae</taxon>
        <taxon>Poeae</taxon>
        <taxon>Poeae Chloroplast Group 2 (Poeae type)</taxon>
        <taxon>Loliodinae</taxon>
        <taxon>Loliinae</taxon>
        <taxon>Lolium</taxon>
    </lineage>
</organism>
<dbReference type="InterPro" id="IPR015915">
    <property type="entry name" value="Kelch-typ_b-propeller"/>
</dbReference>
<dbReference type="CDD" id="cd22157">
    <property type="entry name" value="F-box_AtFBW1-like"/>
    <property type="match status" value="1"/>
</dbReference>
<reference evidence="2" key="1">
    <citation type="submission" date="2023-07" db="EMBL/GenBank/DDBJ databases">
        <title>A chromosome-level genome assembly of Lolium multiflorum.</title>
        <authorList>
            <person name="Chen Y."/>
            <person name="Copetti D."/>
            <person name="Kolliker R."/>
            <person name="Studer B."/>
        </authorList>
    </citation>
    <scope>NUCLEOTIDE SEQUENCE</scope>
    <source>
        <strain evidence="2">02402/16</strain>
        <tissue evidence="2">Leaf</tissue>
    </source>
</reference>
<sequence>MATGKHPRLGPLPVTGTSNDGVLPLDLLYDILLRLPAKPLCRFRAVCTSWHSLLCHRDFIAAHRRCHSSQRIAVGICGHGQLPCLVILDMESGRVVKRVSTSNYRRSHKMRAVIPHRAVGVLGMDMRLSLMDFATGAISLLPDHAPPRDYTTVSYTVGRAAPTGEYKVLAIAIILKERRHVCKILTLGGGGNGDGGQRRWRGTGSPPCRVVSPPVPSYNRQTTVVEGVAYFLVFSSCLWYNPELNTAEHDWIMAFSLDTEAWRPDPIQGPTGCFGIGLGGLDGHLVACHDDRKTCVELWYLVDPDQALWSMLHQIVMPYHGLPTSSLRQPEHFEKPLAIMDDGRILVWMRVPTAPGSGGILVTVLRVYDPRTGDFTDGTRVTNCHDMGVHTWSMLYFGRGDATK</sequence>
<keyword evidence="3" id="KW-1185">Reference proteome</keyword>
<feature type="domain" description="F-box" evidence="1">
    <location>
        <begin position="23"/>
        <end position="63"/>
    </location>
</feature>